<name>X1MJD2_9ZZZZ</name>
<dbReference type="AlphaFoldDB" id="X1MJD2"/>
<evidence type="ECO:0000313" key="1">
    <source>
        <dbReference type="EMBL" id="GAI31383.1"/>
    </source>
</evidence>
<gene>
    <name evidence="1" type="ORF">S06H3_28835</name>
</gene>
<dbReference type="EMBL" id="BARV01016857">
    <property type="protein sequence ID" value="GAI31383.1"/>
    <property type="molecule type" value="Genomic_DNA"/>
</dbReference>
<sequence>MEYEKIPEGHWVIHDSRTNKPLFHAKDLKEVMKEAETYNIKKIYLMPKFTHCYFTGAMWPNGYPSGD</sequence>
<feature type="non-terminal residue" evidence="1">
    <location>
        <position position="67"/>
    </location>
</feature>
<reference evidence="1" key="1">
    <citation type="journal article" date="2014" name="Front. Microbiol.">
        <title>High frequency of phylogenetically diverse reductive dehalogenase-homologous genes in deep subseafloor sedimentary metagenomes.</title>
        <authorList>
            <person name="Kawai M."/>
            <person name="Futagami T."/>
            <person name="Toyoda A."/>
            <person name="Takaki Y."/>
            <person name="Nishi S."/>
            <person name="Hori S."/>
            <person name="Arai W."/>
            <person name="Tsubouchi T."/>
            <person name="Morono Y."/>
            <person name="Uchiyama I."/>
            <person name="Ito T."/>
            <person name="Fujiyama A."/>
            <person name="Inagaki F."/>
            <person name="Takami H."/>
        </authorList>
    </citation>
    <scope>NUCLEOTIDE SEQUENCE</scope>
    <source>
        <strain evidence="1">Expedition CK06-06</strain>
    </source>
</reference>
<organism evidence="1">
    <name type="scientific">marine sediment metagenome</name>
    <dbReference type="NCBI Taxonomy" id="412755"/>
    <lineage>
        <taxon>unclassified sequences</taxon>
        <taxon>metagenomes</taxon>
        <taxon>ecological metagenomes</taxon>
    </lineage>
</organism>
<accession>X1MJD2</accession>
<proteinExistence type="predicted"/>
<protein>
    <submittedName>
        <fullName evidence="1">Uncharacterized protein</fullName>
    </submittedName>
</protein>
<comment type="caution">
    <text evidence="1">The sequence shown here is derived from an EMBL/GenBank/DDBJ whole genome shotgun (WGS) entry which is preliminary data.</text>
</comment>